<protein>
    <submittedName>
        <fullName evidence="3">Transcriptional regulator</fullName>
    </submittedName>
</protein>
<dbReference type="Gene3D" id="1.10.260.40">
    <property type="entry name" value="lambda repressor-like DNA-binding domains"/>
    <property type="match status" value="1"/>
</dbReference>
<evidence type="ECO:0000313" key="3">
    <source>
        <dbReference type="EMBL" id="KEI72122.1"/>
    </source>
</evidence>
<dbReference type="AlphaFoldDB" id="A0A081KD96"/>
<dbReference type="InterPro" id="IPR010982">
    <property type="entry name" value="Lambda_DNA-bd_dom_sf"/>
</dbReference>
<reference evidence="3 4" key="1">
    <citation type="submission" date="2014-06" db="EMBL/GenBank/DDBJ databases">
        <title>Whole Genome Sequences of Three Symbiotic Endozoicomonas Bacteria.</title>
        <authorList>
            <person name="Neave M.J."/>
            <person name="Apprill A."/>
            <person name="Voolstra C.R."/>
        </authorList>
    </citation>
    <scope>NUCLEOTIDE SEQUENCE [LARGE SCALE GENOMIC DNA]</scope>
    <source>
        <strain evidence="3 4">DSM 22380</strain>
    </source>
</reference>
<dbReference type="SUPFAM" id="SSF47413">
    <property type="entry name" value="lambda repressor-like DNA-binding domains"/>
    <property type="match status" value="1"/>
</dbReference>
<dbReference type="eggNOG" id="COG1426">
    <property type="taxonomic scope" value="Bacteria"/>
</dbReference>
<dbReference type="InterPro" id="IPR014710">
    <property type="entry name" value="RmlC-like_jellyroll"/>
</dbReference>
<dbReference type="Pfam" id="PF01381">
    <property type="entry name" value="HTH_3"/>
    <property type="match status" value="1"/>
</dbReference>
<dbReference type="Gene3D" id="2.60.120.10">
    <property type="entry name" value="Jelly Rolls"/>
    <property type="match status" value="1"/>
</dbReference>
<dbReference type="SMART" id="SM00530">
    <property type="entry name" value="HTH_XRE"/>
    <property type="match status" value="1"/>
</dbReference>
<dbReference type="PANTHER" id="PTHR46797">
    <property type="entry name" value="HTH-TYPE TRANSCRIPTIONAL REGULATOR"/>
    <property type="match status" value="1"/>
</dbReference>
<dbReference type="PANTHER" id="PTHR46797:SF20">
    <property type="entry name" value="BLR4304 PROTEIN"/>
    <property type="match status" value="1"/>
</dbReference>
<evidence type="ECO:0000313" key="4">
    <source>
        <dbReference type="Proteomes" id="UP000027997"/>
    </source>
</evidence>
<dbReference type="CDD" id="cd02209">
    <property type="entry name" value="cupin_XRE_C"/>
    <property type="match status" value="1"/>
</dbReference>
<dbReference type="Pfam" id="PF07883">
    <property type="entry name" value="Cupin_2"/>
    <property type="match status" value="1"/>
</dbReference>
<accession>A0A081KD96</accession>
<dbReference type="InterPro" id="IPR050807">
    <property type="entry name" value="TransReg_Diox_bact_type"/>
</dbReference>
<keyword evidence="1" id="KW-0238">DNA-binding</keyword>
<dbReference type="GO" id="GO:0003677">
    <property type="term" value="F:DNA binding"/>
    <property type="evidence" value="ECO:0007669"/>
    <property type="project" value="UniProtKB-KW"/>
</dbReference>
<dbReference type="InterPro" id="IPR013096">
    <property type="entry name" value="Cupin_2"/>
</dbReference>
<dbReference type="Proteomes" id="UP000027997">
    <property type="component" value="Unassembled WGS sequence"/>
</dbReference>
<dbReference type="GO" id="GO:0005829">
    <property type="term" value="C:cytosol"/>
    <property type="evidence" value="ECO:0007669"/>
    <property type="project" value="TreeGrafter"/>
</dbReference>
<name>A0A081KD96_9GAMM</name>
<dbReference type="SUPFAM" id="SSF51182">
    <property type="entry name" value="RmlC-like cupins"/>
    <property type="match status" value="1"/>
</dbReference>
<evidence type="ECO:0000259" key="2">
    <source>
        <dbReference type="PROSITE" id="PS50943"/>
    </source>
</evidence>
<sequence>MPRSTEFLKQEQQRKPAVVITRKVGVDPAGVSQPEASVAPLELGKRVREIRLSQQLTLEEASQRTGLARSTLSKIENEQISPTFTAVTKLVNGLGIDIPQLFSPVKKTVSAGGRRDVTRQGEGRIHPTSTYEHELLATELSGKKMIPYRTTVRARSFNEYREWVRHDGEEFLLVLHGSLELYTEYYQPIELFEGDSAYYDAEMGHALVSTSEDDAVILWVTA</sequence>
<dbReference type="CDD" id="cd00093">
    <property type="entry name" value="HTH_XRE"/>
    <property type="match status" value="1"/>
</dbReference>
<dbReference type="EMBL" id="JOJP01000001">
    <property type="protein sequence ID" value="KEI72122.1"/>
    <property type="molecule type" value="Genomic_DNA"/>
</dbReference>
<keyword evidence="4" id="KW-1185">Reference proteome</keyword>
<dbReference type="InterPro" id="IPR001387">
    <property type="entry name" value="Cro/C1-type_HTH"/>
</dbReference>
<dbReference type="PROSITE" id="PS50943">
    <property type="entry name" value="HTH_CROC1"/>
    <property type="match status" value="1"/>
</dbReference>
<dbReference type="GO" id="GO:0003700">
    <property type="term" value="F:DNA-binding transcription factor activity"/>
    <property type="evidence" value="ECO:0007669"/>
    <property type="project" value="TreeGrafter"/>
</dbReference>
<comment type="caution">
    <text evidence="3">The sequence shown here is derived from an EMBL/GenBank/DDBJ whole genome shotgun (WGS) entry which is preliminary data.</text>
</comment>
<feature type="domain" description="HTH cro/C1-type" evidence="2">
    <location>
        <begin position="47"/>
        <end position="101"/>
    </location>
</feature>
<dbReference type="InterPro" id="IPR011051">
    <property type="entry name" value="RmlC_Cupin_sf"/>
</dbReference>
<gene>
    <name evidence="3" type="ORF">GV64_16540</name>
</gene>
<evidence type="ECO:0000256" key="1">
    <source>
        <dbReference type="ARBA" id="ARBA00023125"/>
    </source>
</evidence>
<organism evidence="3 4">
    <name type="scientific">Endozoicomonas elysicola</name>
    <dbReference type="NCBI Taxonomy" id="305900"/>
    <lineage>
        <taxon>Bacteria</taxon>
        <taxon>Pseudomonadati</taxon>
        <taxon>Pseudomonadota</taxon>
        <taxon>Gammaproteobacteria</taxon>
        <taxon>Oceanospirillales</taxon>
        <taxon>Endozoicomonadaceae</taxon>
        <taxon>Endozoicomonas</taxon>
    </lineage>
</organism>
<proteinExistence type="predicted"/>
<dbReference type="STRING" id="305900.GV64_16540"/>